<dbReference type="EMBL" id="CP012029">
    <property type="protein sequence ID" value="ALO26683.1"/>
    <property type="molecule type" value="Genomic_DNA"/>
</dbReference>
<feature type="domain" description="dUTPase-like" evidence="6">
    <location>
        <begin position="43"/>
        <end position="176"/>
    </location>
</feature>
<dbReference type="SUPFAM" id="SSF51283">
    <property type="entry name" value="dUTPase-like"/>
    <property type="match status" value="1"/>
</dbReference>
<dbReference type="GO" id="GO:0000287">
    <property type="term" value="F:magnesium ion binding"/>
    <property type="evidence" value="ECO:0007669"/>
    <property type="project" value="UniProtKB-UniRule"/>
</dbReference>
<dbReference type="InterPro" id="IPR029054">
    <property type="entry name" value="dUTPase-like"/>
</dbReference>
<dbReference type="InterPro" id="IPR036157">
    <property type="entry name" value="dUTPase-like_sf"/>
</dbReference>
<evidence type="ECO:0000256" key="5">
    <source>
        <dbReference type="HAMAP-Rule" id="MF_00116"/>
    </source>
</evidence>
<evidence type="ECO:0000313" key="8">
    <source>
        <dbReference type="Proteomes" id="UP000058857"/>
    </source>
</evidence>
<comment type="similarity">
    <text evidence="1 5">Belongs to the dUTPase family.</text>
</comment>
<comment type="caution">
    <text evidence="5">Lacks conserved residue(s) required for the propagation of feature annotation.</text>
</comment>
<dbReference type="GO" id="GO:0004170">
    <property type="term" value="F:dUTP diphosphatase activity"/>
    <property type="evidence" value="ECO:0007669"/>
    <property type="project" value="UniProtKB-UniRule"/>
</dbReference>
<comment type="catalytic activity">
    <reaction evidence="4 5">
        <text>dUTP + H2O = dUMP + diphosphate + H(+)</text>
        <dbReference type="Rhea" id="RHEA:10248"/>
        <dbReference type="ChEBI" id="CHEBI:15377"/>
        <dbReference type="ChEBI" id="CHEBI:15378"/>
        <dbReference type="ChEBI" id="CHEBI:33019"/>
        <dbReference type="ChEBI" id="CHEBI:61555"/>
        <dbReference type="ChEBI" id="CHEBI:246422"/>
        <dbReference type="EC" id="3.6.1.23"/>
    </reaction>
</comment>
<evidence type="ECO:0000256" key="1">
    <source>
        <dbReference type="ARBA" id="ARBA00006581"/>
    </source>
</evidence>
<comment type="function">
    <text evidence="5">This enzyme is involved in nucleotide metabolism: it produces dUMP, the immediate precursor of thymidine nucleotides and it decreases the intracellular concentration of dUTP so that uracil cannot be incorporated into DNA.</text>
</comment>
<reference evidence="7 8" key="1">
    <citation type="journal article" date="2015" name="PLoS Negl. Trop. Dis.">
        <title>Distribution of Plasmids in Distinct Leptospira Pathogenic Species.</title>
        <authorList>
            <person name="Wang Y."/>
            <person name="Zhuang X."/>
            <person name="Zhong Y."/>
            <person name="Zhang C."/>
            <person name="Zhang Y."/>
            <person name="Zeng L."/>
            <person name="Zhu Y."/>
            <person name="He P."/>
            <person name="Dong K."/>
            <person name="Pal U."/>
            <person name="Guo X."/>
            <person name="Qin J."/>
        </authorList>
    </citation>
    <scope>NUCLEOTIDE SEQUENCE [LARGE SCALE GENOMIC DNA]</scope>
    <source>
        <strain evidence="7 8">56604</strain>
    </source>
</reference>
<dbReference type="EC" id="3.6.1.23" evidence="5"/>
<feature type="binding site" evidence="5">
    <location>
        <position position="109"/>
    </location>
    <ligand>
        <name>substrate</name>
    </ligand>
</feature>
<dbReference type="InterPro" id="IPR008181">
    <property type="entry name" value="dUTPase"/>
</dbReference>
<dbReference type="PANTHER" id="PTHR11241">
    <property type="entry name" value="DEOXYURIDINE 5'-TRIPHOSPHATE NUCLEOTIDOHYDROLASE"/>
    <property type="match status" value="1"/>
</dbReference>
<sequence length="177" mass="20293">MLSKFWKNYGVFFFYRNKKISSFLKVRRTNEHMKIPIKKLRSNAELPVLQTKHAAGYDVHACLDSNLILEPNKVILVPTGLSFEIPQEYHFEIRPRSGFSTKNQILIPNSPGTIDSDYRGELMIPLLNLGNIPFVIKHGMRIAQLLIRETHYTNWELVSEFTDTTERGTGGFGSTGH</sequence>
<dbReference type="PATRIC" id="fig|280505.15.peg.2388"/>
<dbReference type="Pfam" id="PF00692">
    <property type="entry name" value="dUTPase"/>
    <property type="match status" value="1"/>
</dbReference>
<dbReference type="CDD" id="cd07557">
    <property type="entry name" value="trimeric_dUTPase"/>
    <property type="match status" value="1"/>
</dbReference>
<gene>
    <name evidence="5" type="primary">dut</name>
    <name evidence="7" type="ORF">LBBP_02441</name>
</gene>
<dbReference type="NCBIfam" id="NF001862">
    <property type="entry name" value="PRK00601.1"/>
    <property type="match status" value="1"/>
</dbReference>
<dbReference type="Gene3D" id="2.70.40.10">
    <property type="match status" value="1"/>
</dbReference>
<evidence type="ECO:0000313" key="7">
    <source>
        <dbReference type="EMBL" id="ALO26683.1"/>
    </source>
</evidence>
<dbReference type="GO" id="GO:0046081">
    <property type="term" value="P:dUTP catabolic process"/>
    <property type="evidence" value="ECO:0007669"/>
    <property type="project" value="InterPro"/>
</dbReference>
<dbReference type="UniPathway" id="UPA00610">
    <property type="reaction ID" value="UER00666"/>
</dbReference>
<evidence type="ECO:0000259" key="6">
    <source>
        <dbReference type="Pfam" id="PF00692"/>
    </source>
</evidence>
<comment type="cofactor">
    <cofactor evidence="5">
        <name>Mg(2+)</name>
        <dbReference type="ChEBI" id="CHEBI:18420"/>
    </cofactor>
</comment>
<proteinExistence type="inferred from homology"/>
<keyword evidence="2 5" id="KW-0378">Hydrolase</keyword>
<name>A0A0S2ISP7_LEPBO</name>
<feature type="binding site" evidence="5">
    <location>
        <begin position="96"/>
        <end position="98"/>
    </location>
    <ligand>
        <name>substrate</name>
    </ligand>
</feature>
<evidence type="ECO:0000256" key="4">
    <source>
        <dbReference type="ARBA" id="ARBA00047686"/>
    </source>
</evidence>
<feature type="binding site" evidence="5">
    <location>
        <begin position="113"/>
        <end position="115"/>
    </location>
    <ligand>
        <name>substrate</name>
    </ligand>
</feature>
<evidence type="ECO:0000256" key="3">
    <source>
        <dbReference type="ARBA" id="ARBA00023080"/>
    </source>
</evidence>
<dbReference type="PANTHER" id="PTHR11241:SF0">
    <property type="entry name" value="DEOXYURIDINE 5'-TRIPHOSPHATE NUCLEOTIDOHYDROLASE"/>
    <property type="match status" value="1"/>
</dbReference>
<dbReference type="GO" id="GO:0006226">
    <property type="term" value="P:dUMP biosynthetic process"/>
    <property type="evidence" value="ECO:0007669"/>
    <property type="project" value="UniProtKB-UniRule"/>
</dbReference>
<comment type="pathway">
    <text evidence="5">Pyrimidine metabolism; dUMP biosynthesis; dUMP from dCTP (dUTP route): step 2/2.</text>
</comment>
<organism evidence="7">
    <name type="scientific">Leptospira borgpetersenii serovar Ballum</name>
    <dbReference type="NCBI Taxonomy" id="280505"/>
    <lineage>
        <taxon>Bacteria</taxon>
        <taxon>Pseudomonadati</taxon>
        <taxon>Spirochaetota</taxon>
        <taxon>Spirochaetia</taxon>
        <taxon>Leptospirales</taxon>
        <taxon>Leptospiraceae</taxon>
        <taxon>Leptospira</taxon>
    </lineage>
</organism>
<evidence type="ECO:0000256" key="2">
    <source>
        <dbReference type="ARBA" id="ARBA00022801"/>
    </source>
</evidence>
<accession>A0A0S2ISP7</accession>
<dbReference type="AlphaFoldDB" id="A0A0S2ISP7"/>
<protein>
    <recommendedName>
        <fullName evidence="5">Deoxyuridine 5'-triphosphate nucleotidohydrolase</fullName>
        <shortName evidence="5">dUTPase</shortName>
        <ecNumber evidence="5">3.6.1.23</ecNumber>
    </recommendedName>
    <alternativeName>
        <fullName evidence="5">dUTP pyrophosphatase</fullName>
    </alternativeName>
</protein>
<dbReference type="InterPro" id="IPR033704">
    <property type="entry name" value="dUTPase_trimeric"/>
</dbReference>
<keyword evidence="5" id="KW-0479">Metal-binding</keyword>
<dbReference type="Proteomes" id="UP000058857">
    <property type="component" value="Chromosome 1"/>
</dbReference>
<dbReference type="HAMAP" id="MF_00116">
    <property type="entry name" value="dUTPase_bact"/>
    <property type="match status" value="1"/>
</dbReference>
<keyword evidence="3 5" id="KW-0546">Nucleotide metabolism</keyword>
<dbReference type="NCBIfam" id="TIGR00576">
    <property type="entry name" value="dut"/>
    <property type="match status" value="1"/>
</dbReference>
<keyword evidence="5" id="KW-0460">Magnesium</keyword>